<evidence type="ECO:0000256" key="1">
    <source>
        <dbReference type="ARBA" id="ARBA00004141"/>
    </source>
</evidence>
<reference evidence="7 8" key="1">
    <citation type="submission" date="2017-07" db="EMBL/GenBank/DDBJ databases">
        <title>Isolation and whole genome analysis of endospore-forming bacteria from heroin.</title>
        <authorList>
            <person name="Kalinowski J."/>
            <person name="Ahrens B."/>
            <person name="Al-Dilaimi A."/>
            <person name="Winkler A."/>
            <person name="Wibberg D."/>
            <person name="Schleenbecker U."/>
            <person name="Ruckert C."/>
            <person name="Wolfel R."/>
            <person name="Grass G."/>
        </authorList>
    </citation>
    <scope>NUCLEOTIDE SEQUENCE [LARGE SCALE GENOMIC DNA]</scope>
    <source>
        <strain evidence="7 8">7539</strain>
    </source>
</reference>
<evidence type="ECO:0000313" key="8">
    <source>
        <dbReference type="Proteomes" id="UP000216207"/>
    </source>
</evidence>
<dbReference type="PANTHER" id="PTHR43027:SF1">
    <property type="entry name" value="DOXORUBICIN RESISTANCE ABC TRANSPORTER PERMEASE PROTEIN DRRC-RELATED"/>
    <property type="match status" value="1"/>
</dbReference>
<accession>A0A268NXY4</accession>
<dbReference type="RefSeq" id="WP_095316697.1">
    <property type="nucleotide sequence ID" value="NZ_JAUPFF010000005.1"/>
</dbReference>
<proteinExistence type="predicted"/>
<feature type="transmembrane region" description="Helical" evidence="5">
    <location>
        <begin position="16"/>
        <end position="36"/>
    </location>
</feature>
<feature type="domain" description="ABC-2 type transporter transmembrane" evidence="6">
    <location>
        <begin position="16"/>
        <end position="398"/>
    </location>
</feature>
<feature type="transmembrane region" description="Helical" evidence="5">
    <location>
        <begin position="263"/>
        <end position="283"/>
    </location>
</feature>
<dbReference type="Proteomes" id="UP000216207">
    <property type="component" value="Unassembled WGS sequence"/>
</dbReference>
<comment type="caution">
    <text evidence="7">The sequence shown here is derived from an EMBL/GenBank/DDBJ whole genome shotgun (WGS) entry which is preliminary data.</text>
</comment>
<dbReference type="InterPro" id="IPR052902">
    <property type="entry name" value="ABC-2_transporter"/>
</dbReference>
<evidence type="ECO:0000259" key="6">
    <source>
        <dbReference type="Pfam" id="PF12698"/>
    </source>
</evidence>
<evidence type="ECO:0000256" key="2">
    <source>
        <dbReference type="ARBA" id="ARBA00022692"/>
    </source>
</evidence>
<keyword evidence="2 5" id="KW-0812">Transmembrane</keyword>
<evidence type="ECO:0000313" key="7">
    <source>
        <dbReference type="EMBL" id="PAE87875.1"/>
    </source>
</evidence>
<keyword evidence="4 5" id="KW-0472">Membrane</keyword>
<organism evidence="7 8">
    <name type="scientific">Shouchella clausii</name>
    <name type="common">Alkalihalobacillus clausii</name>
    <dbReference type="NCBI Taxonomy" id="79880"/>
    <lineage>
        <taxon>Bacteria</taxon>
        <taxon>Bacillati</taxon>
        <taxon>Bacillota</taxon>
        <taxon>Bacilli</taxon>
        <taxon>Bacillales</taxon>
        <taxon>Bacillaceae</taxon>
        <taxon>Shouchella</taxon>
    </lineage>
</organism>
<gene>
    <name evidence="7" type="ORF">CHH72_16300</name>
</gene>
<sequence length="408" mass="44722">MFYIGKDAKQLLMDKGALVTMLFMPLVLILILGFALGDAFTGMPEKIDVAIVSDETLADAVQRFSDELDDWPAQEKTAVLGLAEQLSVPELLIETVENTEDLDSITFHYENELSEARDKDYAGVLHIGEGSRAQIWEQQFLGGGESTGAFTFYANTSEPQQAAIVEAIMKQFIDQFYAQTALANAGLESSMLEGIGDVIYQGSQPISAFEYYMFAMGVMFVFYTAGFMASYAYMEKKTSVYARLILANVSQVGYLVGKGVTTVFLVLIQLMLIFAVNLALFRIEIGNWPAVLLISLMLGIAVASVALLITAIQFRFRSEKVANQFMFFIITIFASVGGSFFPVSDLSPLLAQLSQWTPNGRALTAFLQAAQGAALEEIRPAILMLSGFSCLCFAIAWLFFPRQGGAES</sequence>
<dbReference type="Pfam" id="PF12698">
    <property type="entry name" value="ABC2_membrane_3"/>
    <property type="match status" value="1"/>
</dbReference>
<dbReference type="GO" id="GO:0016020">
    <property type="term" value="C:membrane"/>
    <property type="evidence" value="ECO:0007669"/>
    <property type="project" value="UniProtKB-SubCell"/>
</dbReference>
<protein>
    <recommendedName>
        <fullName evidence="6">ABC-2 type transporter transmembrane domain-containing protein</fullName>
    </recommendedName>
</protein>
<feature type="transmembrane region" description="Helical" evidence="5">
    <location>
        <begin position="289"/>
        <end position="312"/>
    </location>
</feature>
<dbReference type="GO" id="GO:0140359">
    <property type="term" value="F:ABC-type transporter activity"/>
    <property type="evidence" value="ECO:0007669"/>
    <property type="project" value="InterPro"/>
</dbReference>
<dbReference type="AlphaFoldDB" id="A0A268NXY4"/>
<comment type="subcellular location">
    <subcellularLocation>
        <location evidence="1">Membrane</location>
        <topology evidence="1">Multi-pass membrane protein</topology>
    </subcellularLocation>
</comment>
<dbReference type="EMBL" id="NPCC01000027">
    <property type="protein sequence ID" value="PAE87875.1"/>
    <property type="molecule type" value="Genomic_DNA"/>
</dbReference>
<feature type="transmembrane region" description="Helical" evidence="5">
    <location>
        <begin position="381"/>
        <end position="400"/>
    </location>
</feature>
<keyword evidence="3 5" id="KW-1133">Transmembrane helix</keyword>
<dbReference type="InterPro" id="IPR013525">
    <property type="entry name" value="ABC2_TM"/>
</dbReference>
<evidence type="ECO:0000256" key="3">
    <source>
        <dbReference type="ARBA" id="ARBA00022989"/>
    </source>
</evidence>
<evidence type="ECO:0000256" key="4">
    <source>
        <dbReference type="ARBA" id="ARBA00023136"/>
    </source>
</evidence>
<evidence type="ECO:0000256" key="5">
    <source>
        <dbReference type="SAM" id="Phobius"/>
    </source>
</evidence>
<name>A0A268NXY4_SHOCL</name>
<feature type="transmembrane region" description="Helical" evidence="5">
    <location>
        <begin position="324"/>
        <end position="343"/>
    </location>
</feature>
<dbReference type="PANTHER" id="PTHR43027">
    <property type="entry name" value="DOXORUBICIN RESISTANCE ABC TRANSPORTER PERMEASE PROTEIN DRRC-RELATED"/>
    <property type="match status" value="1"/>
</dbReference>
<feature type="transmembrane region" description="Helical" evidence="5">
    <location>
        <begin position="211"/>
        <end position="234"/>
    </location>
</feature>